<dbReference type="SUPFAM" id="SSF160631">
    <property type="entry name" value="SMI1/KNR4-like"/>
    <property type="match status" value="1"/>
</dbReference>
<proteinExistence type="predicted"/>
<gene>
    <name evidence="2" type="ORF">Vau01_118710</name>
</gene>
<evidence type="ECO:0000259" key="1">
    <source>
        <dbReference type="SMART" id="SM00860"/>
    </source>
</evidence>
<dbReference type="SMART" id="SM00860">
    <property type="entry name" value="SMI1_KNR4"/>
    <property type="match status" value="1"/>
</dbReference>
<name>A0A8J3ZMV1_9ACTN</name>
<dbReference type="InterPro" id="IPR018958">
    <property type="entry name" value="Knr4/Smi1-like_dom"/>
</dbReference>
<organism evidence="2 3">
    <name type="scientific">Virgisporangium aurantiacum</name>
    <dbReference type="NCBI Taxonomy" id="175570"/>
    <lineage>
        <taxon>Bacteria</taxon>
        <taxon>Bacillati</taxon>
        <taxon>Actinomycetota</taxon>
        <taxon>Actinomycetes</taxon>
        <taxon>Micromonosporales</taxon>
        <taxon>Micromonosporaceae</taxon>
        <taxon>Virgisporangium</taxon>
    </lineage>
</organism>
<dbReference type="AlphaFoldDB" id="A0A8J3ZMV1"/>
<dbReference type="EMBL" id="BOPG01000115">
    <property type="protein sequence ID" value="GIJ64355.1"/>
    <property type="molecule type" value="Genomic_DNA"/>
</dbReference>
<accession>A0A8J3ZMV1</accession>
<evidence type="ECO:0000313" key="2">
    <source>
        <dbReference type="EMBL" id="GIJ64355.1"/>
    </source>
</evidence>
<feature type="domain" description="Knr4/Smi1-like" evidence="1">
    <location>
        <begin position="76"/>
        <end position="212"/>
    </location>
</feature>
<sequence>MPLAGTVDATVVRGAVTAAVMGAPGHHDQAGRALGFANSSDTRRDGTQVAIDDNLNQIDEWLRHHAPATFADLGPPAGPDHIAALENTVGLQLHPDVTALLRWHNGSGRHDRGFPLSPGFPINSTTQIAGTWQRLTTLATQIRDEEDMQGWWEPTWIPVASDYTGFELVVDHGPHITGQVFHFDPTEGRSRLRPSWPNLATIVPGIATALQSGSQFAGLVPVIDEDGYLDWE</sequence>
<comment type="caution">
    <text evidence="2">The sequence shown here is derived from an EMBL/GenBank/DDBJ whole genome shotgun (WGS) entry which is preliminary data.</text>
</comment>
<reference evidence="2" key="1">
    <citation type="submission" date="2021-01" db="EMBL/GenBank/DDBJ databases">
        <title>Whole genome shotgun sequence of Virgisporangium aurantiacum NBRC 16421.</title>
        <authorList>
            <person name="Komaki H."/>
            <person name="Tamura T."/>
        </authorList>
    </citation>
    <scope>NUCLEOTIDE SEQUENCE</scope>
    <source>
        <strain evidence="2">NBRC 16421</strain>
    </source>
</reference>
<dbReference type="Pfam" id="PF09346">
    <property type="entry name" value="SMI1_KNR4"/>
    <property type="match status" value="1"/>
</dbReference>
<dbReference type="Proteomes" id="UP000612585">
    <property type="component" value="Unassembled WGS sequence"/>
</dbReference>
<protein>
    <recommendedName>
        <fullName evidence="1">Knr4/Smi1-like domain-containing protein</fullName>
    </recommendedName>
</protein>
<dbReference type="InterPro" id="IPR037883">
    <property type="entry name" value="Knr4/Smi1-like_sf"/>
</dbReference>
<evidence type="ECO:0000313" key="3">
    <source>
        <dbReference type="Proteomes" id="UP000612585"/>
    </source>
</evidence>
<keyword evidence="3" id="KW-1185">Reference proteome</keyword>